<dbReference type="InterPro" id="IPR005133">
    <property type="entry name" value="PhaG_MnhG_YufB"/>
</dbReference>
<keyword evidence="1" id="KW-0472">Membrane</keyword>
<organism evidence="2 3">
    <name type="scientific">Ketobacter alkanivorans</name>
    <dbReference type="NCBI Taxonomy" id="1917421"/>
    <lineage>
        <taxon>Bacteria</taxon>
        <taxon>Pseudomonadati</taxon>
        <taxon>Pseudomonadota</taxon>
        <taxon>Gammaproteobacteria</taxon>
        <taxon>Pseudomonadales</taxon>
        <taxon>Ketobacteraceae</taxon>
        <taxon>Ketobacter</taxon>
    </lineage>
</organism>
<keyword evidence="3" id="KW-1185">Reference proteome</keyword>
<dbReference type="EMBL" id="CP022684">
    <property type="protein sequence ID" value="AUM13020.1"/>
    <property type="molecule type" value="Genomic_DNA"/>
</dbReference>
<feature type="transmembrane region" description="Helical" evidence="1">
    <location>
        <begin position="43"/>
        <end position="61"/>
    </location>
</feature>
<dbReference type="NCBIfam" id="NF009316">
    <property type="entry name" value="PRK12674.1-5"/>
    <property type="match status" value="1"/>
</dbReference>
<dbReference type="Proteomes" id="UP000235116">
    <property type="component" value="Chromosome"/>
</dbReference>
<dbReference type="NCBIfam" id="TIGR01300">
    <property type="entry name" value="CPA3_mnhG_phaG"/>
    <property type="match status" value="1"/>
</dbReference>
<reference evidence="3" key="1">
    <citation type="submission" date="2017-08" db="EMBL/GenBank/DDBJ databases">
        <title>Direct submision.</title>
        <authorList>
            <person name="Kim S.-J."/>
            <person name="Rhee S.-K."/>
        </authorList>
    </citation>
    <scope>NUCLEOTIDE SEQUENCE [LARGE SCALE GENOMIC DNA]</scope>
    <source>
        <strain evidence="3">GI5</strain>
    </source>
</reference>
<sequence length="120" mass="13105">MVFWIEVFASFLLMTGGLFILIGALGMVKLPDFYTRLHAPTKATTLGIGCILIASMALHALRGDGLSIHELVISLFLFITAPVSAYMVAKAALQRRTQLVEGTLNTEMSKNILERRPPGD</sequence>
<dbReference type="PANTHER" id="PTHR34703">
    <property type="entry name" value="ANTIPORTER SUBUNIT MNHG2-RELATED"/>
    <property type="match status" value="1"/>
</dbReference>
<evidence type="ECO:0000256" key="1">
    <source>
        <dbReference type="SAM" id="Phobius"/>
    </source>
</evidence>
<evidence type="ECO:0000313" key="2">
    <source>
        <dbReference type="EMBL" id="AUM13020.1"/>
    </source>
</evidence>
<keyword evidence="1" id="KW-0812">Transmembrane</keyword>
<keyword evidence="1" id="KW-1133">Transmembrane helix</keyword>
<dbReference type="OrthoDB" id="9813804at2"/>
<proteinExistence type="predicted"/>
<dbReference type="RefSeq" id="WP_101894399.1">
    <property type="nucleotide sequence ID" value="NZ_CP022684.1"/>
</dbReference>
<feature type="transmembrane region" description="Helical" evidence="1">
    <location>
        <begin position="12"/>
        <end position="31"/>
    </location>
</feature>
<name>A0A2K9LL87_9GAMM</name>
<protein>
    <submittedName>
        <fullName evidence="2">Na+/H+ antiporter subunit G</fullName>
    </submittedName>
</protein>
<feature type="transmembrane region" description="Helical" evidence="1">
    <location>
        <begin position="67"/>
        <end position="89"/>
    </location>
</feature>
<accession>A0A2K9LL87</accession>
<dbReference type="Pfam" id="PF03334">
    <property type="entry name" value="PhaG_MnhG_YufB"/>
    <property type="match status" value="1"/>
</dbReference>
<dbReference type="KEGG" id="kak:Kalk_11560"/>
<evidence type="ECO:0000313" key="3">
    <source>
        <dbReference type="Proteomes" id="UP000235116"/>
    </source>
</evidence>
<dbReference type="PANTHER" id="PTHR34703:SF1">
    <property type="entry name" value="ANTIPORTER SUBUNIT MNHG2-RELATED"/>
    <property type="match status" value="1"/>
</dbReference>
<dbReference type="GO" id="GO:0015385">
    <property type="term" value="F:sodium:proton antiporter activity"/>
    <property type="evidence" value="ECO:0007669"/>
    <property type="project" value="TreeGrafter"/>
</dbReference>
<gene>
    <name evidence="2" type="ORF">Kalk_11560</name>
</gene>
<dbReference type="AlphaFoldDB" id="A0A2K9LL87"/>